<name>A0A4D4LJR4_STRVO</name>
<comment type="caution">
    <text evidence="9">The sequence shown here is derived from an EMBL/GenBank/DDBJ whole genome shotgun (WGS) entry which is preliminary data.</text>
</comment>
<keyword evidence="3" id="KW-0547">Nucleotide-binding</keyword>
<dbReference type="InterPro" id="IPR003439">
    <property type="entry name" value="ABC_transporter-like_ATP-bd"/>
</dbReference>
<gene>
    <name evidence="9" type="ORF">SVIO_089260</name>
</gene>
<dbReference type="SUPFAM" id="SSF52540">
    <property type="entry name" value="P-loop containing nucleoside triphosphate hydrolases"/>
    <property type="match status" value="1"/>
</dbReference>
<dbReference type="InterPro" id="IPR027417">
    <property type="entry name" value="P-loop_NTPase"/>
</dbReference>
<dbReference type="EMBL" id="BJHW01000002">
    <property type="protein sequence ID" value="GDY58303.1"/>
    <property type="molecule type" value="Genomic_DNA"/>
</dbReference>
<proteinExistence type="predicted"/>
<dbReference type="PANTHER" id="PTHR43790">
    <property type="entry name" value="CARBOHYDRATE TRANSPORT ATP-BINDING PROTEIN MG119-RELATED"/>
    <property type="match status" value="1"/>
</dbReference>
<evidence type="ECO:0000256" key="6">
    <source>
        <dbReference type="ARBA" id="ARBA00023136"/>
    </source>
</evidence>
<feature type="region of interest" description="Disordered" evidence="7">
    <location>
        <begin position="73"/>
        <end position="131"/>
    </location>
</feature>
<protein>
    <recommendedName>
        <fullName evidence="8">ABC transporter domain-containing protein</fullName>
    </recommendedName>
</protein>
<evidence type="ECO:0000256" key="7">
    <source>
        <dbReference type="SAM" id="MobiDB-lite"/>
    </source>
</evidence>
<dbReference type="AlphaFoldDB" id="A0A4D4LJR4"/>
<evidence type="ECO:0000256" key="5">
    <source>
        <dbReference type="ARBA" id="ARBA00022967"/>
    </source>
</evidence>
<dbReference type="PANTHER" id="PTHR43790:SF3">
    <property type="entry name" value="D-ALLOSE IMPORT ATP-BINDING PROTEIN ALSA-RELATED"/>
    <property type="match status" value="1"/>
</dbReference>
<sequence length="131" mass="13272">MSQPASTGVPVLALEGVNKSFGAVRALRDVSLELFAGEAHALAGENGAGKSTLIKILAGVHRPDSGRVLLDGEPVVFHGPPTPVTSASPSSTRSRRSSLICPSPRTSSWAVSPAGPSAGSTTRPYGPPPPP</sequence>
<feature type="domain" description="ABC transporter" evidence="8">
    <location>
        <begin position="27"/>
        <end position="77"/>
    </location>
</feature>
<evidence type="ECO:0000313" key="9">
    <source>
        <dbReference type="EMBL" id="GDY58303.1"/>
    </source>
</evidence>
<evidence type="ECO:0000256" key="3">
    <source>
        <dbReference type="ARBA" id="ARBA00022741"/>
    </source>
</evidence>
<keyword evidence="6" id="KW-0472">Membrane</keyword>
<keyword evidence="10" id="KW-1185">Reference proteome</keyword>
<dbReference type="GO" id="GO:0005524">
    <property type="term" value="F:ATP binding"/>
    <property type="evidence" value="ECO:0007669"/>
    <property type="project" value="UniProtKB-KW"/>
</dbReference>
<accession>A0A4D4LJR4</accession>
<keyword evidence="4" id="KW-0067">ATP-binding</keyword>
<evidence type="ECO:0000256" key="2">
    <source>
        <dbReference type="ARBA" id="ARBA00022475"/>
    </source>
</evidence>
<dbReference type="InterPro" id="IPR050107">
    <property type="entry name" value="ABC_carbohydrate_import_ATPase"/>
</dbReference>
<keyword evidence="2" id="KW-1003">Cell membrane</keyword>
<reference evidence="9 10" key="1">
    <citation type="journal article" date="2020" name="Int. J. Syst. Evol. Microbiol.">
        <title>Reclassification of Streptomyces castelarensis and Streptomyces sporoclivatus as later heterotypic synonyms of Streptomyces antimycoticus.</title>
        <authorList>
            <person name="Komaki H."/>
            <person name="Tamura T."/>
        </authorList>
    </citation>
    <scope>NUCLEOTIDE SEQUENCE [LARGE SCALE GENOMIC DNA]</scope>
    <source>
        <strain evidence="9 10">NBRC 13459</strain>
    </source>
</reference>
<dbReference type="Proteomes" id="UP000301309">
    <property type="component" value="Unassembled WGS sequence"/>
</dbReference>
<dbReference type="Gene3D" id="3.40.50.300">
    <property type="entry name" value="P-loop containing nucleotide triphosphate hydrolases"/>
    <property type="match status" value="1"/>
</dbReference>
<keyword evidence="1" id="KW-0813">Transport</keyword>
<evidence type="ECO:0000313" key="10">
    <source>
        <dbReference type="Proteomes" id="UP000301309"/>
    </source>
</evidence>
<dbReference type="GO" id="GO:0016887">
    <property type="term" value="F:ATP hydrolysis activity"/>
    <property type="evidence" value="ECO:0007669"/>
    <property type="project" value="InterPro"/>
</dbReference>
<evidence type="ECO:0000256" key="1">
    <source>
        <dbReference type="ARBA" id="ARBA00022448"/>
    </source>
</evidence>
<organism evidence="9 10">
    <name type="scientific">Streptomyces violaceusniger</name>
    <dbReference type="NCBI Taxonomy" id="68280"/>
    <lineage>
        <taxon>Bacteria</taxon>
        <taxon>Bacillati</taxon>
        <taxon>Actinomycetota</taxon>
        <taxon>Actinomycetes</taxon>
        <taxon>Kitasatosporales</taxon>
        <taxon>Streptomycetaceae</taxon>
        <taxon>Streptomyces</taxon>
        <taxon>Streptomyces violaceusniger group</taxon>
    </lineage>
</organism>
<keyword evidence="5" id="KW-1278">Translocase</keyword>
<dbReference type="Pfam" id="PF00005">
    <property type="entry name" value="ABC_tran"/>
    <property type="match status" value="1"/>
</dbReference>
<evidence type="ECO:0000259" key="8">
    <source>
        <dbReference type="Pfam" id="PF00005"/>
    </source>
</evidence>
<evidence type="ECO:0000256" key="4">
    <source>
        <dbReference type="ARBA" id="ARBA00022840"/>
    </source>
</evidence>